<feature type="chain" id="PRO_5040044043" description="Necrosis inducing protein" evidence="1">
    <location>
        <begin position="21"/>
        <end position="127"/>
    </location>
</feature>
<protein>
    <recommendedName>
        <fullName evidence="7">Necrosis inducing protein</fullName>
    </recommendedName>
</protein>
<dbReference type="EMBL" id="RCML01000086">
    <property type="protein sequence ID" value="KAG2992436.1"/>
    <property type="molecule type" value="Genomic_DNA"/>
</dbReference>
<name>A0A8T1IA70_9STRA</name>
<dbReference type="Proteomes" id="UP000697107">
    <property type="component" value="Unassembled WGS sequence"/>
</dbReference>
<dbReference type="Proteomes" id="UP000736787">
    <property type="component" value="Unassembled WGS sequence"/>
</dbReference>
<evidence type="ECO:0000313" key="2">
    <source>
        <dbReference type="EMBL" id="KAG2926838.1"/>
    </source>
</evidence>
<reference evidence="5" key="1">
    <citation type="submission" date="2018-05" db="EMBL/GenBank/DDBJ databases">
        <title>Effector identification in a new, highly contiguous assembly of the strawberry crown rot pathogen Phytophthora cactorum.</title>
        <authorList>
            <person name="Armitage A.D."/>
            <person name="Nellist C.F."/>
            <person name="Bates H."/>
            <person name="Vickerstaff R.J."/>
            <person name="Harrison R.J."/>
        </authorList>
    </citation>
    <scope>NUCLEOTIDE SEQUENCE</scope>
    <source>
        <strain evidence="2">4032</strain>
        <strain evidence="3">4040</strain>
        <strain evidence="4">P415</strain>
        <strain evidence="5">P421</strain>
    </source>
</reference>
<evidence type="ECO:0000313" key="3">
    <source>
        <dbReference type="EMBL" id="KAG2942650.1"/>
    </source>
</evidence>
<sequence length="127" mass="13652">MPTSTLPCGIIAELFVAVVALKSADDADVGIGDGVFDELDVATPAHGLARKFASCVSPGQCQRSPLKPRQASTRYYDATISGYHRGKSFGNVPDRLPPLHFGLNPSNVEPPSRYPVQTLLHSRDYGQ</sequence>
<proteinExistence type="predicted"/>
<evidence type="ECO:0000256" key="1">
    <source>
        <dbReference type="SAM" id="SignalP"/>
    </source>
</evidence>
<dbReference type="Proteomes" id="UP000774804">
    <property type="component" value="Unassembled WGS sequence"/>
</dbReference>
<evidence type="ECO:0000313" key="4">
    <source>
        <dbReference type="EMBL" id="KAG2992436.1"/>
    </source>
</evidence>
<accession>A0A8T1IA70</accession>
<dbReference type="AlphaFoldDB" id="A0A8T1IA70"/>
<dbReference type="Proteomes" id="UP000760860">
    <property type="component" value="Unassembled WGS sequence"/>
</dbReference>
<evidence type="ECO:0000313" key="6">
    <source>
        <dbReference type="Proteomes" id="UP000760860"/>
    </source>
</evidence>
<dbReference type="EMBL" id="RCMI01000192">
    <property type="protein sequence ID" value="KAG2926838.1"/>
    <property type="molecule type" value="Genomic_DNA"/>
</dbReference>
<gene>
    <name evidence="2" type="ORF">PC115_g7790</name>
    <name evidence="3" type="ORF">PC117_g9705</name>
    <name evidence="4" type="ORF">PC118_g4532</name>
    <name evidence="5" type="ORF">PC129_g8222</name>
</gene>
<organism evidence="5 6">
    <name type="scientific">Phytophthora cactorum</name>
    <dbReference type="NCBI Taxonomy" id="29920"/>
    <lineage>
        <taxon>Eukaryota</taxon>
        <taxon>Sar</taxon>
        <taxon>Stramenopiles</taxon>
        <taxon>Oomycota</taxon>
        <taxon>Peronosporomycetes</taxon>
        <taxon>Peronosporales</taxon>
        <taxon>Peronosporaceae</taxon>
        <taxon>Phytophthora</taxon>
    </lineage>
</organism>
<dbReference type="EMBL" id="RCMV01000236">
    <property type="protein sequence ID" value="KAG3221026.1"/>
    <property type="molecule type" value="Genomic_DNA"/>
</dbReference>
<comment type="caution">
    <text evidence="5">The sequence shown here is derived from an EMBL/GenBank/DDBJ whole genome shotgun (WGS) entry which is preliminary data.</text>
</comment>
<dbReference type="EMBL" id="RCMK01000226">
    <property type="protein sequence ID" value="KAG2942650.1"/>
    <property type="molecule type" value="Genomic_DNA"/>
</dbReference>
<feature type="signal peptide" evidence="1">
    <location>
        <begin position="1"/>
        <end position="20"/>
    </location>
</feature>
<evidence type="ECO:0000313" key="5">
    <source>
        <dbReference type="EMBL" id="KAG3221026.1"/>
    </source>
</evidence>
<keyword evidence="1" id="KW-0732">Signal</keyword>
<evidence type="ECO:0008006" key="7">
    <source>
        <dbReference type="Google" id="ProtNLM"/>
    </source>
</evidence>